<evidence type="ECO:0000313" key="1">
    <source>
        <dbReference type="EMBL" id="SEF38119.1"/>
    </source>
</evidence>
<accession>A0A1H5RIF7</accession>
<name>A0A1H5RIF7_9PSEU</name>
<dbReference type="STRING" id="218821.SAMN05421837_11870"/>
<evidence type="ECO:0000313" key="2">
    <source>
        <dbReference type="Proteomes" id="UP000198878"/>
    </source>
</evidence>
<dbReference type="AlphaFoldDB" id="A0A1H5RIF7"/>
<gene>
    <name evidence="1" type="ORF">SAMN05421837_11870</name>
</gene>
<reference evidence="2" key="1">
    <citation type="submission" date="2016-10" db="EMBL/GenBank/DDBJ databases">
        <authorList>
            <person name="Varghese N."/>
            <person name="Submissions S."/>
        </authorList>
    </citation>
    <scope>NUCLEOTIDE SEQUENCE [LARGE SCALE GENOMIC DNA]</scope>
    <source>
        <strain evidence="2">DSM 44654</strain>
    </source>
</reference>
<protein>
    <submittedName>
        <fullName evidence="1">Uncharacterized protein</fullName>
    </submittedName>
</protein>
<sequence>MTDAQRRPPVPDKPGKPPITLLPLITDAYTDALMRLAYAERDQHDWTSYRKLGHDLTGVGARVIMHAYARRDPATGDPRAVAAEAVQELRTTLRLAEQLAANQVSADSVAREVEALAEDCAQTAALLYRISAGLFPTAIADINPLGQPHATVTDAENGAGHPGGKHR</sequence>
<dbReference type="RefSeq" id="WP_143051151.1">
    <property type="nucleotide sequence ID" value="NZ_FNUJ01000018.1"/>
</dbReference>
<keyword evidence="2" id="KW-1185">Reference proteome</keyword>
<organism evidence="1 2">
    <name type="scientific">Amycolatopsis pretoriensis</name>
    <dbReference type="NCBI Taxonomy" id="218821"/>
    <lineage>
        <taxon>Bacteria</taxon>
        <taxon>Bacillati</taxon>
        <taxon>Actinomycetota</taxon>
        <taxon>Actinomycetes</taxon>
        <taxon>Pseudonocardiales</taxon>
        <taxon>Pseudonocardiaceae</taxon>
        <taxon>Amycolatopsis</taxon>
    </lineage>
</organism>
<proteinExistence type="predicted"/>
<dbReference type="EMBL" id="FNUJ01000018">
    <property type="protein sequence ID" value="SEF38119.1"/>
    <property type="molecule type" value="Genomic_DNA"/>
</dbReference>
<dbReference type="Proteomes" id="UP000198878">
    <property type="component" value="Unassembled WGS sequence"/>
</dbReference>